<dbReference type="GO" id="GO:0016787">
    <property type="term" value="F:hydrolase activity"/>
    <property type="evidence" value="ECO:0007669"/>
    <property type="project" value="UniProtKB-KW"/>
</dbReference>
<keyword evidence="5" id="KW-0378">Hydrolase</keyword>
<dbReference type="InterPro" id="IPR005537">
    <property type="entry name" value="RAMP_III_fam"/>
</dbReference>
<keyword evidence="3" id="KW-0540">Nuclease</keyword>
<evidence type="ECO:0000313" key="10">
    <source>
        <dbReference type="EMBL" id="GAI40696.1"/>
    </source>
</evidence>
<name>X1PDY8_9ZZZZ</name>
<accession>X1PDY8</accession>
<evidence type="ECO:0000256" key="4">
    <source>
        <dbReference type="ARBA" id="ARBA00022759"/>
    </source>
</evidence>
<feature type="non-terminal residue" evidence="10">
    <location>
        <position position="1"/>
    </location>
</feature>
<evidence type="ECO:0000256" key="3">
    <source>
        <dbReference type="ARBA" id="ARBA00022722"/>
    </source>
</evidence>
<dbReference type="PANTHER" id="PTHR35579:SF3">
    <property type="entry name" value="CRISPR SYSTEM CMS ENDORIBONUCLEASE CSM3"/>
    <property type="match status" value="1"/>
</dbReference>
<comment type="caution">
    <text evidence="10">The sequence shown here is derived from an EMBL/GenBank/DDBJ whole genome shotgun (WGS) entry which is preliminary data.</text>
</comment>
<dbReference type="InterPro" id="IPR052216">
    <property type="entry name" value="CRISPR_Csm3_endoribonuclease"/>
</dbReference>
<organism evidence="10">
    <name type="scientific">marine sediment metagenome</name>
    <dbReference type="NCBI Taxonomy" id="412755"/>
    <lineage>
        <taxon>unclassified sequences</taxon>
        <taxon>metagenomes</taxon>
        <taxon>ecological metagenomes</taxon>
    </lineage>
</organism>
<proteinExistence type="inferred from homology"/>
<gene>
    <name evidence="10" type="ORF">S06H3_48266</name>
</gene>
<dbReference type="GO" id="GO:0003723">
    <property type="term" value="F:RNA binding"/>
    <property type="evidence" value="ECO:0007669"/>
    <property type="project" value="UniProtKB-KW"/>
</dbReference>
<feature type="domain" description="CRISPR type III-associated protein" evidence="9">
    <location>
        <begin position="5"/>
        <end position="138"/>
    </location>
</feature>
<evidence type="ECO:0000256" key="1">
    <source>
        <dbReference type="ARBA" id="ARBA00006342"/>
    </source>
</evidence>
<dbReference type="GO" id="GO:0051607">
    <property type="term" value="P:defense response to virus"/>
    <property type="evidence" value="ECO:0007669"/>
    <property type="project" value="UniProtKB-KW"/>
</dbReference>
<evidence type="ECO:0000256" key="6">
    <source>
        <dbReference type="ARBA" id="ARBA00022884"/>
    </source>
</evidence>
<dbReference type="GO" id="GO:0004519">
    <property type="term" value="F:endonuclease activity"/>
    <property type="evidence" value="ECO:0007669"/>
    <property type="project" value="UniProtKB-KW"/>
</dbReference>
<keyword evidence="7" id="KW-0051">Antiviral defense</keyword>
<evidence type="ECO:0000256" key="7">
    <source>
        <dbReference type="ARBA" id="ARBA00023118"/>
    </source>
</evidence>
<dbReference type="Pfam" id="PF03787">
    <property type="entry name" value="RAMPs"/>
    <property type="match status" value="1"/>
</dbReference>
<evidence type="ECO:0000256" key="8">
    <source>
        <dbReference type="ARBA" id="ARBA00033183"/>
    </source>
</evidence>
<dbReference type="AlphaFoldDB" id="X1PDY8"/>
<keyword evidence="6" id="KW-0694">RNA-binding</keyword>
<dbReference type="EMBL" id="BARV01030382">
    <property type="protein sequence ID" value="GAI40696.1"/>
    <property type="molecule type" value="Genomic_DNA"/>
</dbReference>
<dbReference type="PANTHER" id="PTHR35579">
    <property type="entry name" value="CRISPR SYSTEM CMS ENDORIBONUCLEASE CSM3"/>
    <property type="match status" value="1"/>
</dbReference>
<keyword evidence="4" id="KW-0255">Endonuclease</keyword>
<evidence type="ECO:0000256" key="5">
    <source>
        <dbReference type="ARBA" id="ARBA00022801"/>
    </source>
</evidence>
<sequence length="162" mass="18162">FGEVHQCGETNCPICLLFGTTAEDSKVGPTRLIFRDAVLSEDYKNKMKQRIETWSPENVSEEKYENTINRITAMANPRNFERVPSGVEFSFEISCRVFEDGSNGIANKDLFEHVIEGLKLIEEDALGGAGSRGCGQVRFRIENKEGELKNLEEISLEDLGVI</sequence>
<comment type="similarity">
    <text evidence="1">Belongs to the CRISPR-associated Csm3 family.</text>
</comment>
<reference evidence="10" key="1">
    <citation type="journal article" date="2014" name="Front. Microbiol.">
        <title>High frequency of phylogenetically diverse reductive dehalogenase-homologous genes in deep subseafloor sedimentary metagenomes.</title>
        <authorList>
            <person name="Kawai M."/>
            <person name="Futagami T."/>
            <person name="Toyoda A."/>
            <person name="Takaki Y."/>
            <person name="Nishi S."/>
            <person name="Hori S."/>
            <person name="Arai W."/>
            <person name="Tsubouchi T."/>
            <person name="Morono Y."/>
            <person name="Uchiyama I."/>
            <person name="Ito T."/>
            <person name="Fujiyama A."/>
            <person name="Inagaki F."/>
            <person name="Takami H."/>
        </authorList>
    </citation>
    <scope>NUCLEOTIDE SEQUENCE</scope>
    <source>
        <strain evidence="10">Expedition CK06-06</strain>
    </source>
</reference>
<dbReference type="NCBIfam" id="TIGR02582">
    <property type="entry name" value="cas7_TM1809"/>
    <property type="match status" value="1"/>
</dbReference>
<evidence type="ECO:0000256" key="2">
    <source>
        <dbReference type="ARBA" id="ARBA00022150"/>
    </source>
</evidence>
<protein>
    <recommendedName>
        <fullName evidence="2">CRISPR system Cms endoribonuclease Csm3</fullName>
    </recommendedName>
    <alternativeName>
        <fullName evidence="8">CRISPR type III A-associated RAMP protein Csm3</fullName>
    </alternativeName>
</protein>
<dbReference type="InterPro" id="IPR013412">
    <property type="entry name" value="CRISPR-assoc_RAMP_Csm3"/>
</dbReference>
<evidence type="ECO:0000259" key="9">
    <source>
        <dbReference type="Pfam" id="PF03787"/>
    </source>
</evidence>